<dbReference type="Proteomes" id="UP001056386">
    <property type="component" value="Chromosome 1"/>
</dbReference>
<dbReference type="RefSeq" id="WP_012735177.1">
    <property type="nucleotide sequence ID" value="NZ_CP021074.1"/>
</dbReference>
<dbReference type="GeneID" id="45697526"/>
<sequence>MRSPARPAEAALVRHRVVRLAPAAWAALAEPLVERLALPAADAAVIRAWAACGRPLMVRRAGPCEAGAPGVPLGLPLPPSMGKRRIALMAPSEAIASSEAPPALAALRDAAPEAWRATLDALDALARRHRIGCRAFGSLAWQALTGLPYLSSGSDLDLLFELPAGLSGSAGGGDALAALLDAIAASDRAAPMRIDGELIRADGAGANWREWHAARGAHDEIVVKTAAGVALMTPRAFLEGAV</sequence>
<reference evidence="6" key="2">
    <citation type="submission" date="2022-06" db="EMBL/GenBank/DDBJ databases">
        <title>Draft genome sequence of Burkholderia glumae strain GR20004 isolated from rice panicle showing bacterial panicle blight.</title>
        <authorList>
            <person name="Choi S.Y."/>
            <person name="Lee Y.H."/>
        </authorList>
    </citation>
    <scope>NUCLEOTIDE SEQUENCE</scope>
    <source>
        <strain evidence="6">GR20004</strain>
    </source>
</reference>
<evidence type="ECO:0000259" key="4">
    <source>
        <dbReference type="Pfam" id="PF20866"/>
    </source>
</evidence>
<reference evidence="5 7" key="1">
    <citation type="submission" date="2020-12" db="EMBL/GenBank/DDBJ databases">
        <title>FDA dAtabase for Regulatory Grade micrObial Sequences (FDA-ARGOS): Supporting development and validation of Infectious Disease Dx tests.</title>
        <authorList>
            <person name="Minogue T."/>
            <person name="Wolcott M."/>
            <person name="Wasieloski L."/>
            <person name="Aguilar W."/>
            <person name="Moore D."/>
            <person name="Jaissle J."/>
            <person name="Tallon L."/>
            <person name="Sadzewicz L."/>
            <person name="Zhao X."/>
            <person name="Boylan J."/>
            <person name="Ott S."/>
            <person name="Bowen H."/>
            <person name="Vavikolanu K."/>
            <person name="Mehta A."/>
            <person name="Aluvathingal J."/>
            <person name="Nadendla S."/>
            <person name="Yan Y."/>
            <person name="Sichtig H."/>
        </authorList>
    </citation>
    <scope>NUCLEOTIDE SEQUENCE [LARGE SCALE GENOMIC DNA]</scope>
    <source>
        <strain evidence="5 7">FDAARGOS_949</strain>
    </source>
</reference>
<dbReference type="Proteomes" id="UP000594892">
    <property type="component" value="Chromosome 2"/>
</dbReference>
<feature type="domain" description="Phosphoribosyl-dephospho-CoA transferase MdcG N-terminal" evidence="4">
    <location>
        <begin position="14"/>
        <end position="101"/>
    </location>
</feature>
<evidence type="ECO:0000313" key="6">
    <source>
        <dbReference type="EMBL" id="USS47133.1"/>
    </source>
</evidence>
<organism evidence="5 7">
    <name type="scientific">Burkholderia glumae</name>
    <name type="common">Pseudomonas glumae</name>
    <dbReference type="NCBI Taxonomy" id="337"/>
    <lineage>
        <taxon>Bacteria</taxon>
        <taxon>Pseudomonadati</taxon>
        <taxon>Pseudomonadota</taxon>
        <taxon>Betaproteobacteria</taxon>
        <taxon>Burkholderiales</taxon>
        <taxon>Burkholderiaceae</taxon>
        <taxon>Burkholderia</taxon>
    </lineage>
</organism>
<evidence type="ECO:0000259" key="3">
    <source>
        <dbReference type="Pfam" id="PF10620"/>
    </source>
</evidence>
<dbReference type="InterPro" id="IPR017557">
    <property type="entry name" value="Holo-ACP_synthase"/>
</dbReference>
<evidence type="ECO:0000256" key="2">
    <source>
        <dbReference type="ARBA" id="ARBA00022695"/>
    </source>
</evidence>
<keyword evidence="1" id="KW-0808">Transferase</keyword>
<protein>
    <submittedName>
        <fullName evidence="5">Malonate decarboxylase holo-[acyl-carrier-protein] synthase</fullName>
    </submittedName>
</protein>
<dbReference type="AlphaFoldDB" id="A0AAP9Y4F5"/>
<dbReference type="NCBIfam" id="TIGR03135">
    <property type="entry name" value="malonate_mdcG"/>
    <property type="match status" value="1"/>
</dbReference>
<dbReference type="GO" id="GO:0016779">
    <property type="term" value="F:nucleotidyltransferase activity"/>
    <property type="evidence" value="ECO:0007669"/>
    <property type="project" value="UniProtKB-KW"/>
</dbReference>
<accession>A0AAP9Y4F5</accession>
<evidence type="ECO:0000313" key="8">
    <source>
        <dbReference type="Proteomes" id="UP001056386"/>
    </source>
</evidence>
<feature type="domain" description="Phosphoribosyl-dephospho-CoA transferase MdcG C-terminal" evidence="3">
    <location>
        <begin position="104"/>
        <end position="233"/>
    </location>
</feature>
<evidence type="ECO:0000313" key="5">
    <source>
        <dbReference type="EMBL" id="QPQ93963.1"/>
    </source>
</evidence>
<dbReference type="EMBL" id="CP065601">
    <property type="protein sequence ID" value="QPQ93963.1"/>
    <property type="molecule type" value="Genomic_DNA"/>
</dbReference>
<name>A0AAP9Y4F5_BURGL</name>
<dbReference type="InterPro" id="IPR048903">
    <property type="entry name" value="MdcG_N"/>
</dbReference>
<keyword evidence="8" id="KW-1185">Reference proteome</keyword>
<evidence type="ECO:0000256" key="1">
    <source>
        <dbReference type="ARBA" id="ARBA00022679"/>
    </source>
</evidence>
<proteinExistence type="predicted"/>
<evidence type="ECO:0000313" key="7">
    <source>
        <dbReference type="Proteomes" id="UP000594892"/>
    </source>
</evidence>
<dbReference type="EMBL" id="CP099587">
    <property type="protein sequence ID" value="USS47133.1"/>
    <property type="molecule type" value="Genomic_DNA"/>
</dbReference>
<dbReference type="InterPro" id="IPR049180">
    <property type="entry name" value="MdcG_C"/>
</dbReference>
<gene>
    <name evidence="5" type="primary">mdcG</name>
    <name evidence="5" type="ORF">I6H06_17435</name>
    <name evidence="6" type="ORF">NFI99_19895</name>
</gene>
<dbReference type="Pfam" id="PF20866">
    <property type="entry name" value="MdcG_N"/>
    <property type="match status" value="1"/>
</dbReference>
<dbReference type="Pfam" id="PF10620">
    <property type="entry name" value="MdcG"/>
    <property type="match status" value="1"/>
</dbReference>
<keyword evidence="2" id="KW-0548">Nucleotidyltransferase</keyword>